<organism evidence="1 2">
    <name type="scientific">Aspergillus keveii</name>
    <dbReference type="NCBI Taxonomy" id="714993"/>
    <lineage>
        <taxon>Eukaryota</taxon>
        <taxon>Fungi</taxon>
        <taxon>Dikarya</taxon>
        <taxon>Ascomycota</taxon>
        <taxon>Pezizomycotina</taxon>
        <taxon>Eurotiomycetes</taxon>
        <taxon>Eurotiomycetidae</taxon>
        <taxon>Eurotiales</taxon>
        <taxon>Aspergillaceae</taxon>
        <taxon>Aspergillus</taxon>
        <taxon>Aspergillus subgen. Nidulantes</taxon>
    </lineage>
</organism>
<accession>A0ABR4FWA0</accession>
<dbReference type="EMBL" id="JBFTWV010000095">
    <property type="protein sequence ID" value="KAL2787515.1"/>
    <property type="molecule type" value="Genomic_DNA"/>
</dbReference>
<reference evidence="1 2" key="1">
    <citation type="submission" date="2024-07" db="EMBL/GenBank/DDBJ databases">
        <title>Section-level genome sequencing and comparative genomics of Aspergillus sections Usti and Cavernicolus.</title>
        <authorList>
            <consortium name="Lawrence Berkeley National Laboratory"/>
            <person name="Nybo J.L."/>
            <person name="Vesth T.C."/>
            <person name="Theobald S."/>
            <person name="Frisvad J.C."/>
            <person name="Larsen T.O."/>
            <person name="Kjaerboelling I."/>
            <person name="Rothschild-Mancinelli K."/>
            <person name="Lyhne E.K."/>
            <person name="Kogle M.E."/>
            <person name="Barry K."/>
            <person name="Clum A."/>
            <person name="Na H."/>
            <person name="Ledsgaard L."/>
            <person name="Lin J."/>
            <person name="Lipzen A."/>
            <person name="Kuo A."/>
            <person name="Riley R."/>
            <person name="Mondo S."/>
            <person name="Labutti K."/>
            <person name="Haridas S."/>
            <person name="Pangalinan J."/>
            <person name="Salamov A.A."/>
            <person name="Simmons B.A."/>
            <person name="Magnuson J.K."/>
            <person name="Chen J."/>
            <person name="Drula E."/>
            <person name="Henrissat B."/>
            <person name="Wiebenga A."/>
            <person name="Lubbers R.J."/>
            <person name="Gomes A.C."/>
            <person name="Makela M.R."/>
            <person name="Stajich J."/>
            <person name="Grigoriev I.V."/>
            <person name="Mortensen U.H."/>
            <person name="De Vries R.P."/>
            <person name="Baker S.E."/>
            <person name="Andersen M.R."/>
        </authorList>
    </citation>
    <scope>NUCLEOTIDE SEQUENCE [LARGE SCALE GENOMIC DNA]</scope>
    <source>
        <strain evidence="1 2">CBS 209.92</strain>
    </source>
</reference>
<evidence type="ECO:0000313" key="1">
    <source>
        <dbReference type="EMBL" id="KAL2787515.1"/>
    </source>
</evidence>
<dbReference type="Proteomes" id="UP001610563">
    <property type="component" value="Unassembled WGS sequence"/>
</dbReference>
<comment type="caution">
    <text evidence="1">The sequence shown here is derived from an EMBL/GenBank/DDBJ whole genome shotgun (WGS) entry which is preliminary data.</text>
</comment>
<protein>
    <submittedName>
        <fullName evidence="1">Uncharacterized protein</fullName>
    </submittedName>
</protein>
<gene>
    <name evidence="1" type="ORF">BJX66DRAFT_283241</name>
</gene>
<evidence type="ECO:0000313" key="2">
    <source>
        <dbReference type="Proteomes" id="UP001610563"/>
    </source>
</evidence>
<proteinExistence type="predicted"/>
<sequence length="141" mass="15949">MPVMPSGFPPVRGSEQDIHFIFKEQERVQASTGALIGRYASDEEGGLGIPTSLARFDHQAQRLVVTNSEAANPNSETTTTMTTQQQLVIKEEEQRFHQALRDYEKNVKLKYRTGLDIDGKHTLAEVWEILDKAIEKYENAD</sequence>
<name>A0ABR4FWA0_9EURO</name>
<keyword evidence="2" id="KW-1185">Reference proteome</keyword>